<organism evidence="1 2">
    <name type="scientific">Nicotiana sylvestris</name>
    <name type="common">Wood tobacco</name>
    <name type="synonym">South American tobacco</name>
    <dbReference type="NCBI Taxonomy" id="4096"/>
    <lineage>
        <taxon>Eukaryota</taxon>
        <taxon>Viridiplantae</taxon>
        <taxon>Streptophyta</taxon>
        <taxon>Embryophyta</taxon>
        <taxon>Tracheophyta</taxon>
        <taxon>Spermatophyta</taxon>
        <taxon>Magnoliopsida</taxon>
        <taxon>eudicotyledons</taxon>
        <taxon>Gunneridae</taxon>
        <taxon>Pentapetalae</taxon>
        <taxon>asterids</taxon>
        <taxon>lamiids</taxon>
        <taxon>Solanales</taxon>
        <taxon>Solanaceae</taxon>
        <taxon>Nicotianoideae</taxon>
        <taxon>Nicotianeae</taxon>
        <taxon>Nicotiana</taxon>
    </lineage>
</organism>
<reference evidence="2" key="2">
    <citation type="submission" date="2025-08" db="UniProtKB">
        <authorList>
            <consortium name="RefSeq"/>
        </authorList>
    </citation>
    <scope>IDENTIFICATION</scope>
    <source>
        <tissue evidence="2">Leaf</tissue>
    </source>
</reference>
<dbReference type="RefSeq" id="XP_009803302.1">
    <property type="nucleotide sequence ID" value="XM_009805000.1"/>
</dbReference>
<dbReference type="Proteomes" id="UP000189701">
    <property type="component" value="Unplaced"/>
</dbReference>
<dbReference type="AlphaFoldDB" id="A0A1U7YGR4"/>
<reference evidence="1" key="1">
    <citation type="journal article" date="2013" name="Genome Biol.">
        <title>Reference genomes and transcriptomes of Nicotiana sylvestris and Nicotiana tomentosiformis.</title>
        <authorList>
            <person name="Sierro N."/>
            <person name="Battey J.N."/>
            <person name="Ouadi S."/>
            <person name="Bovet L."/>
            <person name="Goepfert S."/>
            <person name="Bakaher N."/>
            <person name="Peitsch M.C."/>
            <person name="Ivanov N.V."/>
        </authorList>
    </citation>
    <scope>NUCLEOTIDE SEQUENCE [LARGE SCALE GENOMIC DNA]</scope>
</reference>
<name>A0A1U7YGR4_NICSY</name>
<protein>
    <submittedName>
        <fullName evidence="2">Uncharacterized protein LOC104248698</fullName>
    </submittedName>
</protein>
<dbReference type="PANTHER" id="PTHR33223:SF8">
    <property type="entry name" value="OS04G0172440 PROTEIN"/>
    <property type="match status" value="1"/>
</dbReference>
<sequence>MIEELKKLISRVQGVEGGKGIEGLNYEDLCIQPDVELPEVYKLPKFEMFNGIGDLKVHLRIYCDKLVWVGKDERIRMKLFMRSLTGDALSRYITQNPKKLNFMKKATETFREYATRWRSEVAKVRPAMEEEQMNKFFVQAQDPQYYESLMVIENHKFSNIIKLGERIEEGTKSEMVTNFEALQATNKALQSGNISKEKEVGVVMSPIEVEVVVPTLFEVEVIVPSATPTLFEVEVTYALHRDKVRRKGKGKMEETGVAQGMTRTDRVYTPEHLRGISKEAAPKQPIIETGPDDLWRMEQAREYFVVDHLKKTPA</sequence>
<accession>A0A1U7YGR4</accession>
<evidence type="ECO:0000313" key="2">
    <source>
        <dbReference type="RefSeq" id="XP_009803302.1"/>
    </source>
</evidence>
<proteinExistence type="predicted"/>
<dbReference type="PANTHER" id="PTHR33223">
    <property type="entry name" value="CCHC-TYPE DOMAIN-CONTAINING PROTEIN"/>
    <property type="match status" value="1"/>
</dbReference>
<evidence type="ECO:0000313" key="1">
    <source>
        <dbReference type="Proteomes" id="UP000189701"/>
    </source>
</evidence>
<gene>
    <name evidence="2" type="primary">LOC104248698</name>
</gene>
<keyword evidence="1" id="KW-1185">Reference proteome</keyword>